<comment type="caution">
    <text evidence="1">The sequence shown here is derived from an EMBL/GenBank/DDBJ whole genome shotgun (WGS) entry which is preliminary data.</text>
</comment>
<gene>
    <name evidence="1" type="ORF">M989_04181</name>
</gene>
<reference evidence="1 2" key="1">
    <citation type="submission" date="2016-04" db="EMBL/GenBank/DDBJ databases">
        <title>ATOL: Assembling a taxonomically balanced genome-scale reconstruction of the evolutionary history of the Enterobacteriaceae.</title>
        <authorList>
            <person name="Plunkett G.III."/>
            <person name="Neeno-Eckwall E.C."/>
            <person name="Glasner J.D."/>
            <person name="Perna N.T."/>
        </authorList>
    </citation>
    <scope>NUCLEOTIDE SEQUENCE [LARGE SCALE GENOMIC DNA]</scope>
    <source>
        <strain evidence="1 2">ATCC 51603</strain>
    </source>
</reference>
<dbReference type="Proteomes" id="UP000078386">
    <property type="component" value="Unassembled WGS sequence"/>
</dbReference>
<evidence type="ECO:0000313" key="2">
    <source>
        <dbReference type="Proteomes" id="UP000078386"/>
    </source>
</evidence>
<organism evidence="1 2">
    <name type="scientific">Kluyvera georgiana ATCC 51603</name>
    <dbReference type="NCBI Taxonomy" id="1354264"/>
    <lineage>
        <taxon>Bacteria</taxon>
        <taxon>Pseudomonadati</taxon>
        <taxon>Pseudomonadota</taxon>
        <taxon>Gammaproteobacteria</taxon>
        <taxon>Enterobacterales</taxon>
        <taxon>Enterobacteriaceae</taxon>
        <taxon>Kluyvera</taxon>
    </lineage>
</organism>
<dbReference type="AlphaFoldDB" id="A0A1B7JE41"/>
<accession>A0A1B7JE41</accession>
<evidence type="ECO:0000313" key="1">
    <source>
        <dbReference type="EMBL" id="OAT46209.1"/>
    </source>
</evidence>
<sequence>MPQRYSYIRWSSDCQEKGRRTEPSSIAEPNVVDGVEIIKT</sequence>
<keyword evidence="2" id="KW-1185">Reference proteome</keyword>
<dbReference type="EMBL" id="LXEU01000085">
    <property type="protein sequence ID" value="OAT46209.1"/>
    <property type="molecule type" value="Genomic_DNA"/>
</dbReference>
<protein>
    <submittedName>
        <fullName evidence="1">Uncharacterized protein</fullName>
    </submittedName>
</protein>
<name>A0A1B7JE41_9ENTR</name>
<proteinExistence type="predicted"/>
<dbReference type="PATRIC" id="fig|1354264.4.peg.4327"/>